<dbReference type="EMBL" id="CAJNNW010007985">
    <property type="protein sequence ID" value="CAE8649651.1"/>
    <property type="molecule type" value="Genomic_DNA"/>
</dbReference>
<keyword evidence="1" id="KW-0812">Transmembrane</keyword>
<dbReference type="Proteomes" id="UP000654075">
    <property type="component" value="Unassembled WGS sequence"/>
</dbReference>
<comment type="caution">
    <text evidence="3">The sequence shown here is derived from an EMBL/GenBank/DDBJ whole genome shotgun (WGS) entry which is preliminary data.</text>
</comment>
<protein>
    <submittedName>
        <fullName evidence="3">Uncharacterized protein</fullName>
    </submittedName>
</protein>
<organism evidence="3 5">
    <name type="scientific">Polarella glacialis</name>
    <name type="common">Dinoflagellate</name>
    <dbReference type="NCBI Taxonomy" id="89957"/>
    <lineage>
        <taxon>Eukaryota</taxon>
        <taxon>Sar</taxon>
        <taxon>Alveolata</taxon>
        <taxon>Dinophyceae</taxon>
        <taxon>Suessiales</taxon>
        <taxon>Suessiaceae</taxon>
        <taxon>Polarella</taxon>
    </lineage>
</organism>
<sequence>ERNISPRTQRTMVFNVLFGSRMLPKAMQRMAAPTARSVLSTSVQSFPIRFASTAVQAAAGAGVPSLGVVSSHSPRVGSRKWYRRPGMQGPGGWLLWLVGWTSIAGFMQEIAGPYIFFHEPTPY</sequence>
<reference evidence="3" key="1">
    <citation type="submission" date="2021-02" db="EMBL/GenBank/DDBJ databases">
        <authorList>
            <person name="Dougan E. K."/>
            <person name="Rhodes N."/>
            <person name="Thang M."/>
            <person name="Chan C."/>
        </authorList>
    </citation>
    <scope>NUCLEOTIDE SEQUENCE</scope>
</reference>
<dbReference type="Proteomes" id="UP000626109">
    <property type="component" value="Unassembled WGS sequence"/>
</dbReference>
<keyword evidence="1" id="KW-1133">Transmembrane helix</keyword>
<dbReference type="EMBL" id="CAJNNW010000331">
    <property type="protein sequence ID" value="CAE8626584.1"/>
    <property type="molecule type" value="Genomic_DNA"/>
</dbReference>
<gene>
    <name evidence="2" type="ORF">PGLA1383_LOCUS14631</name>
    <name evidence="3" type="ORF">PGLA2088_LOCUS494</name>
    <name evidence="4" type="ORF">PGLA2088_LOCUS7616</name>
</gene>
<evidence type="ECO:0000313" key="5">
    <source>
        <dbReference type="Proteomes" id="UP000626109"/>
    </source>
</evidence>
<evidence type="ECO:0000256" key="1">
    <source>
        <dbReference type="SAM" id="Phobius"/>
    </source>
</evidence>
<evidence type="ECO:0000313" key="4">
    <source>
        <dbReference type="EMBL" id="CAE8649651.1"/>
    </source>
</evidence>
<keyword evidence="6" id="KW-1185">Reference proteome</keyword>
<evidence type="ECO:0000313" key="3">
    <source>
        <dbReference type="EMBL" id="CAE8626584.1"/>
    </source>
</evidence>
<accession>A0A813GNC2</accession>
<evidence type="ECO:0000313" key="2">
    <source>
        <dbReference type="EMBL" id="CAE8596162.1"/>
    </source>
</evidence>
<keyword evidence="1" id="KW-0472">Membrane</keyword>
<dbReference type="EMBL" id="CAJNNV010008379">
    <property type="protein sequence ID" value="CAE8596162.1"/>
    <property type="molecule type" value="Genomic_DNA"/>
</dbReference>
<feature type="non-terminal residue" evidence="3">
    <location>
        <position position="1"/>
    </location>
</feature>
<proteinExistence type="predicted"/>
<dbReference type="AlphaFoldDB" id="A0A813GNC2"/>
<feature type="transmembrane region" description="Helical" evidence="1">
    <location>
        <begin position="93"/>
        <end position="117"/>
    </location>
</feature>
<evidence type="ECO:0000313" key="6">
    <source>
        <dbReference type="Proteomes" id="UP000654075"/>
    </source>
</evidence>
<name>A0A813GNC2_POLGL</name>